<dbReference type="EC" id="2.7.13.3" evidence="3"/>
<dbReference type="InterPro" id="IPR003594">
    <property type="entry name" value="HATPase_dom"/>
</dbReference>
<dbReference type="InterPro" id="IPR004358">
    <property type="entry name" value="Sig_transdc_His_kin-like_C"/>
</dbReference>
<dbReference type="RefSeq" id="WP_066663718.1">
    <property type="nucleotide sequence ID" value="NZ_CBCSCL010000003.1"/>
</dbReference>
<dbReference type="SUPFAM" id="SSF47384">
    <property type="entry name" value="Homodimeric domain of signal transducing histidine kinase"/>
    <property type="match status" value="1"/>
</dbReference>
<keyword evidence="5" id="KW-0808">Transferase</keyword>
<dbReference type="InterPro" id="IPR011006">
    <property type="entry name" value="CheY-like_superfamily"/>
</dbReference>
<dbReference type="PROSITE" id="PS50109">
    <property type="entry name" value="HIS_KIN"/>
    <property type="match status" value="1"/>
</dbReference>
<dbReference type="PRINTS" id="PR00344">
    <property type="entry name" value="BCTRLSENSOR"/>
</dbReference>
<dbReference type="PANTHER" id="PTHR43547">
    <property type="entry name" value="TWO-COMPONENT HISTIDINE KINASE"/>
    <property type="match status" value="1"/>
</dbReference>
<dbReference type="SMART" id="SM00387">
    <property type="entry name" value="HATPase_c"/>
    <property type="match status" value="2"/>
</dbReference>
<dbReference type="GO" id="GO:0000155">
    <property type="term" value="F:phosphorelay sensor kinase activity"/>
    <property type="evidence" value="ECO:0007669"/>
    <property type="project" value="InterPro"/>
</dbReference>
<dbReference type="InterPro" id="IPR036890">
    <property type="entry name" value="HATPase_C_sf"/>
</dbReference>
<dbReference type="Pfam" id="PF02518">
    <property type="entry name" value="HATPase_c"/>
    <property type="match status" value="2"/>
</dbReference>
<feature type="coiled-coil region" evidence="8">
    <location>
        <begin position="163"/>
        <end position="190"/>
    </location>
</feature>
<feature type="modified residue" description="4-aspartylphosphate" evidence="7">
    <location>
        <position position="489"/>
    </location>
</feature>
<dbReference type="InterPro" id="IPR005467">
    <property type="entry name" value="His_kinase_dom"/>
</dbReference>
<evidence type="ECO:0000256" key="5">
    <source>
        <dbReference type="ARBA" id="ARBA00022679"/>
    </source>
</evidence>
<evidence type="ECO:0000313" key="12">
    <source>
        <dbReference type="Proteomes" id="UP000091926"/>
    </source>
</evidence>
<evidence type="ECO:0000256" key="2">
    <source>
        <dbReference type="ARBA" id="ARBA00004429"/>
    </source>
</evidence>
<reference evidence="11 12" key="1">
    <citation type="submission" date="2016-06" db="EMBL/GenBank/DDBJ databases">
        <title>Complete genome sequences of Bordetella bronchialis and Bordetella flabilis.</title>
        <authorList>
            <person name="LiPuma J.J."/>
            <person name="Spilker T."/>
        </authorList>
    </citation>
    <scope>NUCLEOTIDE SEQUENCE [LARGE SCALE GENOMIC DNA]</scope>
    <source>
        <strain evidence="11 12">AU10664</strain>
    </source>
</reference>
<dbReference type="FunFam" id="3.30.565.10:FF:000006">
    <property type="entry name" value="Sensor histidine kinase WalK"/>
    <property type="match status" value="1"/>
</dbReference>
<dbReference type="Pfam" id="PF00072">
    <property type="entry name" value="Response_reg"/>
    <property type="match status" value="1"/>
</dbReference>
<dbReference type="OrthoDB" id="8552871at2"/>
<evidence type="ECO:0000256" key="3">
    <source>
        <dbReference type="ARBA" id="ARBA00012438"/>
    </source>
</evidence>
<dbReference type="InterPro" id="IPR003661">
    <property type="entry name" value="HisK_dim/P_dom"/>
</dbReference>
<comment type="catalytic activity">
    <reaction evidence="1">
        <text>ATP + protein L-histidine = ADP + protein N-phospho-L-histidine.</text>
        <dbReference type="EC" id="2.7.13.3"/>
    </reaction>
</comment>
<dbReference type="SUPFAM" id="SSF55874">
    <property type="entry name" value="ATPase domain of HSP90 chaperone/DNA topoisomerase II/histidine kinase"/>
    <property type="match status" value="2"/>
</dbReference>
<dbReference type="SMART" id="SM00448">
    <property type="entry name" value="REC"/>
    <property type="match status" value="1"/>
</dbReference>
<dbReference type="AlphaFoldDB" id="A0A193GJV5"/>
<sequence length="557" mass="60381">MIHRILSTRIASDQGLVAVRDRTRQVGDVFGLDDLQRTRLITAVSELARNAVDYAGGGRIDFAFLSARPDEPQAIIVTIADKGPGIAHLPAILAGTHRIDGKAMLGISGARRLVDGFRIASSPEEGTSVTLEMRLGPSVPLIDAEELALRVEKLAQRKLQTPVEELEQQNREMLLTLEQLQLRQAELERADERKDEFLAMLAHELRNPLSAIGTALELMKRKRDAGATDVQRLTGLLSRQTEQLARLVNDLLDMSRVTRGKIELNREPILLADLIDQALEMTQGAISAKAHRVDYQRPADDVWIKADRVRFRQILSNLLHNAVRYTPERGMLRIVTRSDDDFVQVAVHDNGIGISADMLPRVFDLFAQADTGLGRNDAGLGIGLTLVQRLVTAHGGTVTAASEGLGQGSTFTVMVPRLPRDVVPASTPTSVYEPRQGALRVLLIDDNVDAVHGLSQLLADGGHTVATALTGEEGIATATAFQPHAVIIDIGLPDVDGFEVAVTLRSNAATANSMLIALSGYTASTMVERGVQAGFDHYLTKPVDLARLESLLGDIAP</sequence>
<accession>A0A193GJV5</accession>
<evidence type="ECO:0000256" key="7">
    <source>
        <dbReference type="PROSITE-ProRule" id="PRU00169"/>
    </source>
</evidence>
<dbReference type="STRING" id="463014.BAU07_24620"/>
<gene>
    <name evidence="11" type="ORF">BAU07_24620</name>
</gene>
<protein>
    <recommendedName>
        <fullName evidence="3">histidine kinase</fullName>
        <ecNumber evidence="3">2.7.13.3</ecNumber>
    </recommendedName>
</protein>
<dbReference type="KEGG" id="bfz:BAU07_24620"/>
<dbReference type="GO" id="GO:0005886">
    <property type="term" value="C:plasma membrane"/>
    <property type="evidence" value="ECO:0007669"/>
    <property type="project" value="UniProtKB-SubCell"/>
</dbReference>
<dbReference type="Pfam" id="PF00512">
    <property type="entry name" value="HisKA"/>
    <property type="match status" value="1"/>
</dbReference>
<proteinExistence type="predicted"/>
<evidence type="ECO:0000259" key="10">
    <source>
        <dbReference type="PROSITE" id="PS50110"/>
    </source>
</evidence>
<dbReference type="Gene3D" id="1.10.287.130">
    <property type="match status" value="1"/>
</dbReference>
<dbReference type="CDD" id="cd00082">
    <property type="entry name" value="HisKA"/>
    <property type="match status" value="1"/>
</dbReference>
<evidence type="ECO:0000256" key="4">
    <source>
        <dbReference type="ARBA" id="ARBA00022553"/>
    </source>
</evidence>
<keyword evidence="12" id="KW-1185">Reference proteome</keyword>
<dbReference type="PANTHER" id="PTHR43547:SF2">
    <property type="entry name" value="HYBRID SIGNAL TRANSDUCTION HISTIDINE KINASE C"/>
    <property type="match status" value="1"/>
</dbReference>
<dbReference type="Gene3D" id="3.40.50.2300">
    <property type="match status" value="1"/>
</dbReference>
<dbReference type="Proteomes" id="UP000091926">
    <property type="component" value="Chromosome"/>
</dbReference>
<feature type="domain" description="Response regulatory" evidence="10">
    <location>
        <begin position="440"/>
        <end position="556"/>
    </location>
</feature>
<dbReference type="InterPro" id="IPR001789">
    <property type="entry name" value="Sig_transdc_resp-reg_receiver"/>
</dbReference>
<comment type="subcellular location">
    <subcellularLocation>
        <location evidence="2">Cell inner membrane</location>
        <topology evidence="2">Multi-pass membrane protein</topology>
    </subcellularLocation>
</comment>
<name>A0A193GJV5_9BORD</name>
<dbReference type="SUPFAM" id="SSF52172">
    <property type="entry name" value="CheY-like"/>
    <property type="match status" value="1"/>
</dbReference>
<dbReference type="EMBL" id="CP016172">
    <property type="protein sequence ID" value="ANN79873.1"/>
    <property type="molecule type" value="Genomic_DNA"/>
</dbReference>
<organism evidence="11 12">
    <name type="scientific">Bordetella flabilis</name>
    <dbReference type="NCBI Taxonomy" id="463014"/>
    <lineage>
        <taxon>Bacteria</taxon>
        <taxon>Pseudomonadati</taxon>
        <taxon>Pseudomonadota</taxon>
        <taxon>Betaproteobacteria</taxon>
        <taxon>Burkholderiales</taxon>
        <taxon>Alcaligenaceae</taxon>
        <taxon>Bordetella</taxon>
    </lineage>
</organism>
<dbReference type="InterPro" id="IPR036097">
    <property type="entry name" value="HisK_dim/P_sf"/>
</dbReference>
<dbReference type="PROSITE" id="PS50110">
    <property type="entry name" value="RESPONSE_REGULATORY"/>
    <property type="match status" value="1"/>
</dbReference>
<dbReference type="SMART" id="SM00388">
    <property type="entry name" value="HisKA"/>
    <property type="match status" value="1"/>
</dbReference>
<evidence type="ECO:0000259" key="9">
    <source>
        <dbReference type="PROSITE" id="PS50109"/>
    </source>
</evidence>
<evidence type="ECO:0000256" key="1">
    <source>
        <dbReference type="ARBA" id="ARBA00000085"/>
    </source>
</evidence>
<keyword evidence="8" id="KW-0175">Coiled coil</keyword>
<evidence type="ECO:0000256" key="6">
    <source>
        <dbReference type="ARBA" id="ARBA00022777"/>
    </source>
</evidence>
<keyword evidence="4 7" id="KW-0597">Phosphoprotein</keyword>
<evidence type="ECO:0000313" key="11">
    <source>
        <dbReference type="EMBL" id="ANN79873.1"/>
    </source>
</evidence>
<evidence type="ECO:0000256" key="8">
    <source>
        <dbReference type="SAM" id="Coils"/>
    </source>
</evidence>
<feature type="domain" description="Histidine kinase" evidence="9">
    <location>
        <begin position="200"/>
        <end position="419"/>
    </location>
</feature>
<dbReference type="Gene3D" id="3.30.565.10">
    <property type="entry name" value="Histidine kinase-like ATPase, C-terminal domain"/>
    <property type="match status" value="2"/>
</dbReference>
<keyword evidence="6" id="KW-0418">Kinase</keyword>